<protein>
    <submittedName>
        <fullName evidence="1">Uncharacterized protein</fullName>
    </submittedName>
</protein>
<accession>A0ABZ2KDE3</accession>
<evidence type="ECO:0000313" key="2">
    <source>
        <dbReference type="Proteomes" id="UP001379533"/>
    </source>
</evidence>
<organism evidence="1 2">
    <name type="scientific">Pendulispora brunnea</name>
    <dbReference type="NCBI Taxonomy" id="2905690"/>
    <lineage>
        <taxon>Bacteria</taxon>
        <taxon>Pseudomonadati</taxon>
        <taxon>Myxococcota</taxon>
        <taxon>Myxococcia</taxon>
        <taxon>Myxococcales</taxon>
        <taxon>Sorangiineae</taxon>
        <taxon>Pendulisporaceae</taxon>
        <taxon>Pendulispora</taxon>
    </lineage>
</organism>
<name>A0ABZ2KDE3_9BACT</name>
<dbReference type="RefSeq" id="WP_394845494.1">
    <property type="nucleotide sequence ID" value="NZ_CP089982.1"/>
</dbReference>
<dbReference type="SUPFAM" id="SSF63825">
    <property type="entry name" value="YWTD domain"/>
    <property type="match status" value="1"/>
</dbReference>
<proteinExistence type="predicted"/>
<evidence type="ECO:0000313" key="1">
    <source>
        <dbReference type="EMBL" id="WXA94884.1"/>
    </source>
</evidence>
<dbReference type="PROSITE" id="PS51257">
    <property type="entry name" value="PROKAR_LIPOPROTEIN"/>
    <property type="match status" value="1"/>
</dbReference>
<gene>
    <name evidence="1" type="ORF">LZC95_51740</name>
</gene>
<keyword evidence="2" id="KW-1185">Reference proteome</keyword>
<dbReference type="Proteomes" id="UP001379533">
    <property type="component" value="Chromosome"/>
</dbReference>
<dbReference type="EMBL" id="CP089982">
    <property type="protein sequence ID" value="WXA94884.1"/>
    <property type="molecule type" value="Genomic_DNA"/>
</dbReference>
<sequence length="362" mass="37587">MKRQRTALAVLGVGAAACGTILGDIPDGHLNEASSDAGTSSDVGLSSDVGTVTSDGLGGTICSASNASIIDMAIDATDVFWLSVKRGGGAFTLEKCSKGGGPPSTMATLSVEPRALVLSKDYALWSVDRARNESGGLWRIPKGGGTPPSEPWASLDHAGALAFAADTGRVYIGMPAGNIEIYVPDNDVGRWGTLAPSFPPPGSIPSIFVSDTTLYWSRKAPSDIVTVPSHAIHVNGPDPFAGAHPTTPSFLWFDNGSLYWAVVTPSGARIYTQRGANSQATFVTDASAGFTSLAVRDGIFWAATEGGVGVVRHCAENAPCPADAKPFWQGNARVSHLAVDDSDVYFAAGDGVDTHIVRRKKP</sequence>
<reference evidence="1 2" key="1">
    <citation type="submission" date="2021-12" db="EMBL/GenBank/DDBJ databases">
        <title>Discovery of the Pendulisporaceae a myxobacterial family with distinct sporulation behavior and unique specialized metabolism.</title>
        <authorList>
            <person name="Garcia R."/>
            <person name="Popoff A."/>
            <person name="Bader C.D."/>
            <person name="Loehr J."/>
            <person name="Walesch S."/>
            <person name="Walt C."/>
            <person name="Boldt J."/>
            <person name="Bunk B."/>
            <person name="Haeckl F.J.F.P.J."/>
            <person name="Gunesch A.P."/>
            <person name="Birkelbach J."/>
            <person name="Nuebel U."/>
            <person name="Pietschmann T."/>
            <person name="Bach T."/>
            <person name="Mueller R."/>
        </authorList>
    </citation>
    <scope>NUCLEOTIDE SEQUENCE [LARGE SCALE GENOMIC DNA]</scope>
    <source>
        <strain evidence="1 2">MSr12523</strain>
    </source>
</reference>